<feature type="compositionally biased region" description="Low complexity" evidence="1">
    <location>
        <begin position="32"/>
        <end position="49"/>
    </location>
</feature>
<protein>
    <recommendedName>
        <fullName evidence="4">F-box domain-containing protein</fullName>
    </recommendedName>
</protein>
<organism evidence="2 3">
    <name type="scientific">Saxophila tyrrhenica</name>
    <dbReference type="NCBI Taxonomy" id="1690608"/>
    <lineage>
        <taxon>Eukaryota</taxon>
        <taxon>Fungi</taxon>
        <taxon>Dikarya</taxon>
        <taxon>Ascomycota</taxon>
        <taxon>Pezizomycotina</taxon>
        <taxon>Dothideomycetes</taxon>
        <taxon>Dothideomycetidae</taxon>
        <taxon>Mycosphaerellales</taxon>
        <taxon>Extremaceae</taxon>
        <taxon>Saxophila</taxon>
    </lineage>
</organism>
<comment type="caution">
    <text evidence="2">The sequence shown here is derived from an EMBL/GenBank/DDBJ whole genome shotgun (WGS) entry which is preliminary data.</text>
</comment>
<evidence type="ECO:0008006" key="4">
    <source>
        <dbReference type="Google" id="ProtNLM"/>
    </source>
</evidence>
<reference evidence="2 3" key="1">
    <citation type="submission" date="2023-08" db="EMBL/GenBank/DDBJ databases">
        <title>Black Yeasts Isolated from many extreme environments.</title>
        <authorList>
            <person name="Coleine C."/>
            <person name="Stajich J.E."/>
            <person name="Selbmann L."/>
        </authorList>
    </citation>
    <scope>NUCLEOTIDE SEQUENCE [LARGE SCALE GENOMIC DNA]</scope>
    <source>
        <strain evidence="2 3">CCFEE 5935</strain>
    </source>
</reference>
<gene>
    <name evidence="2" type="ORF">LTR77_009352</name>
</gene>
<dbReference type="Proteomes" id="UP001337655">
    <property type="component" value="Unassembled WGS sequence"/>
</dbReference>
<feature type="region of interest" description="Disordered" evidence="1">
    <location>
        <begin position="1"/>
        <end position="79"/>
    </location>
</feature>
<evidence type="ECO:0000256" key="1">
    <source>
        <dbReference type="SAM" id="MobiDB-lite"/>
    </source>
</evidence>
<accession>A0AAV9NYU1</accession>
<sequence length="247" mass="27382">MVSTRTKTNSLPARRTTLADDQAAASTQTVTPQSSPAKAAPPVKAPSKAGVKRKAGAVNKQIPKKRKPAKATAKATTDLEAVSIPPDDEAPLAGHDALQAEGPTTFLSLPPELRNEIYSYNLLTDHPILLQVYKPHPGELSLLRVSRQVRDEALPVFYGANVFEANSVVMLRRYLKTLNRQKMRALRMVHINPVHEHTRQHAIKSLRSLEGDFSSLGLRRDAIQYSDGYRLRKWVNLDQLLELEGEA</sequence>
<dbReference type="PANTHER" id="PTHR42085">
    <property type="entry name" value="F-BOX DOMAIN-CONTAINING PROTEIN"/>
    <property type="match status" value="1"/>
</dbReference>
<dbReference type="RefSeq" id="XP_064655397.1">
    <property type="nucleotide sequence ID" value="XM_064806580.1"/>
</dbReference>
<keyword evidence="3" id="KW-1185">Reference proteome</keyword>
<name>A0AAV9NYU1_9PEZI</name>
<evidence type="ECO:0000313" key="2">
    <source>
        <dbReference type="EMBL" id="KAK5165254.1"/>
    </source>
</evidence>
<feature type="compositionally biased region" description="Polar residues" evidence="1">
    <location>
        <begin position="1"/>
        <end position="11"/>
    </location>
</feature>
<dbReference type="AlphaFoldDB" id="A0AAV9NYU1"/>
<evidence type="ECO:0000313" key="3">
    <source>
        <dbReference type="Proteomes" id="UP001337655"/>
    </source>
</evidence>
<dbReference type="EMBL" id="JAVRRT010000017">
    <property type="protein sequence ID" value="KAK5165254.1"/>
    <property type="molecule type" value="Genomic_DNA"/>
</dbReference>
<dbReference type="GeneID" id="89930684"/>
<dbReference type="InterPro" id="IPR038883">
    <property type="entry name" value="AN11006-like"/>
</dbReference>
<proteinExistence type="predicted"/>
<dbReference type="PANTHER" id="PTHR42085:SF1">
    <property type="entry name" value="F-BOX DOMAIN-CONTAINING PROTEIN"/>
    <property type="match status" value="1"/>
</dbReference>